<evidence type="ECO:0000256" key="5">
    <source>
        <dbReference type="ARBA" id="ARBA00022692"/>
    </source>
</evidence>
<evidence type="ECO:0000256" key="7">
    <source>
        <dbReference type="ARBA" id="ARBA00023065"/>
    </source>
</evidence>
<evidence type="ECO:0000256" key="3">
    <source>
        <dbReference type="ARBA" id="ARBA00022448"/>
    </source>
</evidence>
<gene>
    <name evidence="14" type="ORF">RDWZM_007368</name>
</gene>
<keyword evidence="7 13" id="KW-0406">Ion transport</keyword>
<feature type="transmembrane region" description="Helical" evidence="13">
    <location>
        <begin position="441"/>
        <end position="459"/>
    </location>
</feature>
<evidence type="ECO:0000256" key="2">
    <source>
        <dbReference type="ARBA" id="ARBA00009849"/>
    </source>
</evidence>
<evidence type="ECO:0000313" key="14">
    <source>
        <dbReference type="EMBL" id="KAJ6216211.1"/>
    </source>
</evidence>
<keyword evidence="8 13" id="KW-0472">Membrane</keyword>
<dbReference type="EMBL" id="JAPWDV010000003">
    <property type="protein sequence ID" value="KAJ6216211.1"/>
    <property type="molecule type" value="Genomic_DNA"/>
</dbReference>
<feature type="transmembrane region" description="Helical" evidence="13">
    <location>
        <begin position="268"/>
        <end position="293"/>
    </location>
</feature>
<proteinExistence type="inferred from homology"/>
<dbReference type="InterPro" id="IPR006990">
    <property type="entry name" value="Tweety"/>
</dbReference>
<evidence type="ECO:0000256" key="6">
    <source>
        <dbReference type="ARBA" id="ARBA00022989"/>
    </source>
</evidence>
<evidence type="ECO:0000313" key="15">
    <source>
        <dbReference type="Proteomes" id="UP001142055"/>
    </source>
</evidence>
<organism evidence="14 15">
    <name type="scientific">Blomia tropicalis</name>
    <name type="common">Mite</name>
    <dbReference type="NCBI Taxonomy" id="40697"/>
    <lineage>
        <taxon>Eukaryota</taxon>
        <taxon>Metazoa</taxon>
        <taxon>Ecdysozoa</taxon>
        <taxon>Arthropoda</taxon>
        <taxon>Chelicerata</taxon>
        <taxon>Arachnida</taxon>
        <taxon>Acari</taxon>
        <taxon>Acariformes</taxon>
        <taxon>Sarcoptiformes</taxon>
        <taxon>Astigmata</taxon>
        <taxon>Glycyphagoidea</taxon>
        <taxon>Echimyopodidae</taxon>
        <taxon>Blomia</taxon>
    </lineage>
</organism>
<reference evidence="14" key="1">
    <citation type="submission" date="2022-12" db="EMBL/GenBank/DDBJ databases">
        <title>Genome assemblies of Blomia tropicalis.</title>
        <authorList>
            <person name="Cui Y."/>
        </authorList>
    </citation>
    <scope>NUCLEOTIDE SEQUENCE</scope>
    <source>
        <tissue evidence="14">Adult mites</tissue>
    </source>
</reference>
<keyword evidence="9 13" id="KW-0869">Chloride channel</keyword>
<comment type="similarity">
    <text evidence="2 13">Belongs to the tweety family.</text>
</comment>
<feature type="transmembrane region" description="Helical" evidence="13">
    <location>
        <begin position="144"/>
        <end position="163"/>
    </location>
</feature>
<dbReference type="GO" id="GO:0072320">
    <property type="term" value="F:volume-sensitive chloride channel activity"/>
    <property type="evidence" value="ECO:0007669"/>
    <property type="project" value="TreeGrafter"/>
</dbReference>
<accession>A0A9Q0LZP9</accession>
<dbReference type="PANTHER" id="PTHR12424:SF8">
    <property type="entry name" value="PROTEIN TWEETY"/>
    <property type="match status" value="1"/>
</dbReference>
<keyword evidence="15" id="KW-1185">Reference proteome</keyword>
<dbReference type="GO" id="GO:0005229">
    <property type="term" value="F:intracellularly calcium-gated chloride channel activity"/>
    <property type="evidence" value="ECO:0007669"/>
    <property type="project" value="TreeGrafter"/>
</dbReference>
<sequence length="461" mass="53195">MPFSHEGYNISYNAAFFNAIPHLHLTSDGIVPLSNKTFDYERLPYLNSLLVTFIIPLIVLLIIITIYLIYFIIVRAIGNDEKELPDREMATYNSAANKVMLHHLDQNDNDQWSSNSNNTIVRQQQRLEMKLSVKKKVQQRCHGLYLIFGLTSITIACYGTFLLNQGLNRTDSVLTEFIRVSTNSKQTIGNLSQTLTATPSPLQSENYYEEYSEYNQQSLQMEEREQMKSPLQKWFPSTYSYIKSYANYKNSSSENIRHFQTRFENSNYAITTMNIVGCLLTIIFWILFIGICIQRINLKFFIMFNFTIIICITIIFNLNFTGNIALSDFCLNAKPIITDISVYRIPSNNLTENVVNYYLYCELNRLNLDSTKKAVMGYLDRLDSFPIFNGSQMFSGIVSGFKNGIEQTYDSLHCMELNRLINDGLTEFCTTPIDAMAITSFSYLFTIFLFIVILFMVTFSL</sequence>
<evidence type="ECO:0000256" key="10">
    <source>
        <dbReference type="ARBA" id="ARBA00023180"/>
    </source>
</evidence>
<evidence type="ECO:0000256" key="13">
    <source>
        <dbReference type="RuleBase" id="RU361114"/>
    </source>
</evidence>
<evidence type="ECO:0000256" key="12">
    <source>
        <dbReference type="ARBA" id="ARBA00023303"/>
    </source>
</evidence>
<keyword evidence="3 13" id="KW-0813">Transport</keyword>
<comment type="function">
    <text evidence="13">Probable chloride channel.</text>
</comment>
<comment type="subcellular location">
    <subcellularLocation>
        <location evidence="1 13">Cell membrane</location>
        <topology evidence="1 13">Multi-pass membrane protein</topology>
    </subcellularLocation>
</comment>
<evidence type="ECO:0000256" key="11">
    <source>
        <dbReference type="ARBA" id="ARBA00023214"/>
    </source>
</evidence>
<comment type="caution">
    <text evidence="14">The sequence shown here is derived from an EMBL/GenBank/DDBJ whole genome shotgun (WGS) entry which is preliminary data.</text>
</comment>
<name>A0A9Q0LZP9_BLOTA</name>
<dbReference type="PANTHER" id="PTHR12424">
    <property type="entry name" value="TWEETY-RELATED"/>
    <property type="match status" value="1"/>
</dbReference>
<dbReference type="Proteomes" id="UP001142055">
    <property type="component" value="Chromosome 3"/>
</dbReference>
<evidence type="ECO:0000256" key="4">
    <source>
        <dbReference type="ARBA" id="ARBA00022475"/>
    </source>
</evidence>
<protein>
    <recommendedName>
        <fullName evidence="13">Protein tweety homolog</fullName>
    </recommendedName>
</protein>
<evidence type="ECO:0000256" key="8">
    <source>
        <dbReference type="ARBA" id="ARBA00023136"/>
    </source>
</evidence>
<dbReference type="GO" id="GO:0005886">
    <property type="term" value="C:plasma membrane"/>
    <property type="evidence" value="ECO:0007669"/>
    <property type="project" value="UniProtKB-SubCell"/>
</dbReference>
<keyword evidence="6 13" id="KW-1133">Transmembrane helix</keyword>
<keyword evidence="12 13" id="KW-0407">Ion channel</keyword>
<keyword evidence="5 13" id="KW-0812">Transmembrane</keyword>
<keyword evidence="4" id="KW-1003">Cell membrane</keyword>
<evidence type="ECO:0000256" key="9">
    <source>
        <dbReference type="ARBA" id="ARBA00023173"/>
    </source>
</evidence>
<keyword evidence="11 13" id="KW-0868">Chloride</keyword>
<dbReference type="OMA" id="ICIQRIN"/>
<dbReference type="AlphaFoldDB" id="A0A9Q0LZP9"/>
<keyword evidence="10" id="KW-0325">Glycoprotein</keyword>
<evidence type="ECO:0000256" key="1">
    <source>
        <dbReference type="ARBA" id="ARBA00004651"/>
    </source>
</evidence>
<dbReference type="GO" id="GO:0034707">
    <property type="term" value="C:chloride channel complex"/>
    <property type="evidence" value="ECO:0007669"/>
    <property type="project" value="UniProtKB-UniRule"/>
</dbReference>
<feature type="transmembrane region" description="Helical" evidence="13">
    <location>
        <begin position="49"/>
        <end position="73"/>
    </location>
</feature>
<feature type="transmembrane region" description="Helical" evidence="13">
    <location>
        <begin position="300"/>
        <end position="320"/>
    </location>
</feature>